<evidence type="ECO:0000313" key="2">
    <source>
        <dbReference type="EMBL" id="UBF22650.1"/>
    </source>
</evidence>
<organism evidence="2 3">
    <name type="scientific">Halorubrum tailed virus 25</name>
    <dbReference type="NCBI Taxonomy" id="2878006"/>
    <lineage>
        <taxon>Viruses</taxon>
        <taxon>Duplodnaviria</taxon>
        <taxon>Heunggongvirae</taxon>
        <taxon>Uroviricota</taxon>
        <taxon>Caudoviricetes</taxon>
        <taxon>Thumleimavirales</taxon>
        <taxon>Hafunaviridae</taxon>
        <taxon>Laminvirus</taxon>
        <taxon>Laminvirus thailandense</taxon>
        <taxon>Laminvirus HRTV25</taxon>
    </lineage>
</organism>
<sequence length="81" mass="9053">MRLTSLQEIPPLLGGSLGRRNRTALTGSTARPLSLNIPSKRRRRSPTEPSSLVSTHLFSGRVIKLCVQAVNRRYRPNSSRK</sequence>
<gene>
    <name evidence="2" type="ORF">HRTV-25_gp69</name>
</gene>
<dbReference type="Proteomes" id="UP000827232">
    <property type="component" value="Segment"/>
</dbReference>
<evidence type="ECO:0000256" key="1">
    <source>
        <dbReference type="SAM" id="MobiDB-lite"/>
    </source>
</evidence>
<proteinExistence type="predicted"/>
<accession>A0AAE8XXS3</accession>
<reference evidence="2" key="1">
    <citation type="submission" date="2021-05" db="EMBL/GenBank/DDBJ databases">
        <title>Diversity, taxonomy and evolution of archaeal viruses of the class Caudoviricetes.</title>
        <authorList>
            <person name="Liu Y."/>
            <person name="Demina T.A."/>
            <person name="Roux S."/>
            <person name="Aiewsakun P."/>
            <person name="Kazlauskas D."/>
            <person name="Simmonds P."/>
            <person name="Prangishvili D."/>
            <person name="Oksanen H.M."/>
            <person name="Krupovic M."/>
        </authorList>
    </citation>
    <scope>NUCLEOTIDE SEQUENCE</scope>
    <source>
        <strain evidence="2">HRTV-25/14</strain>
    </source>
</reference>
<dbReference type="EMBL" id="MZ334521">
    <property type="protein sequence ID" value="UBF22650.1"/>
    <property type="molecule type" value="Genomic_DNA"/>
</dbReference>
<protein>
    <submittedName>
        <fullName evidence="2">Uncharacterized protein</fullName>
    </submittedName>
</protein>
<keyword evidence="3" id="KW-1185">Reference proteome</keyword>
<evidence type="ECO:0000313" key="3">
    <source>
        <dbReference type="Proteomes" id="UP000827232"/>
    </source>
</evidence>
<name>A0AAE8XXS3_9CAUD</name>
<feature type="region of interest" description="Disordered" evidence="1">
    <location>
        <begin position="1"/>
        <end position="53"/>
    </location>
</feature>